<dbReference type="EMBL" id="GBXM01078882">
    <property type="protein sequence ID" value="JAH29695.1"/>
    <property type="molecule type" value="Transcribed_RNA"/>
</dbReference>
<organism evidence="1">
    <name type="scientific">Anguilla anguilla</name>
    <name type="common">European freshwater eel</name>
    <name type="synonym">Muraena anguilla</name>
    <dbReference type="NCBI Taxonomy" id="7936"/>
    <lineage>
        <taxon>Eukaryota</taxon>
        <taxon>Metazoa</taxon>
        <taxon>Chordata</taxon>
        <taxon>Craniata</taxon>
        <taxon>Vertebrata</taxon>
        <taxon>Euteleostomi</taxon>
        <taxon>Actinopterygii</taxon>
        <taxon>Neopterygii</taxon>
        <taxon>Teleostei</taxon>
        <taxon>Anguilliformes</taxon>
        <taxon>Anguillidae</taxon>
        <taxon>Anguilla</taxon>
    </lineage>
</organism>
<reference evidence="1" key="1">
    <citation type="submission" date="2014-11" db="EMBL/GenBank/DDBJ databases">
        <authorList>
            <person name="Amaro Gonzalez C."/>
        </authorList>
    </citation>
    <scope>NUCLEOTIDE SEQUENCE</scope>
</reference>
<sequence length="18" mass="2140">MLSMFLYFVTSGIIFLKE</sequence>
<protein>
    <submittedName>
        <fullName evidence="1">Uncharacterized protein</fullName>
    </submittedName>
</protein>
<dbReference type="AlphaFoldDB" id="A0A0E9RML6"/>
<proteinExistence type="predicted"/>
<reference evidence="1" key="2">
    <citation type="journal article" date="2015" name="Fish Shellfish Immunol.">
        <title>Early steps in the European eel (Anguilla anguilla)-Vibrio vulnificus interaction in the gills: Role of the RtxA13 toxin.</title>
        <authorList>
            <person name="Callol A."/>
            <person name="Pajuelo D."/>
            <person name="Ebbesson L."/>
            <person name="Teles M."/>
            <person name="MacKenzie S."/>
            <person name="Amaro C."/>
        </authorList>
    </citation>
    <scope>NUCLEOTIDE SEQUENCE</scope>
</reference>
<evidence type="ECO:0000313" key="1">
    <source>
        <dbReference type="EMBL" id="JAH29695.1"/>
    </source>
</evidence>
<accession>A0A0E9RML6</accession>
<name>A0A0E9RML6_ANGAN</name>